<reference evidence="2" key="1">
    <citation type="journal article" date="2014" name="Front. Microbiol.">
        <title>High frequency of phylogenetically diverse reductive dehalogenase-homologous genes in deep subseafloor sedimentary metagenomes.</title>
        <authorList>
            <person name="Kawai M."/>
            <person name="Futagami T."/>
            <person name="Toyoda A."/>
            <person name="Takaki Y."/>
            <person name="Nishi S."/>
            <person name="Hori S."/>
            <person name="Arai W."/>
            <person name="Tsubouchi T."/>
            <person name="Morono Y."/>
            <person name="Uchiyama I."/>
            <person name="Ito T."/>
            <person name="Fujiyama A."/>
            <person name="Inagaki F."/>
            <person name="Takami H."/>
        </authorList>
    </citation>
    <scope>NUCLEOTIDE SEQUENCE</scope>
    <source>
        <strain evidence="2">Expedition CK06-06</strain>
    </source>
</reference>
<name>X0Y5P6_9ZZZZ</name>
<dbReference type="AlphaFoldDB" id="X0Y5P6"/>
<proteinExistence type="predicted"/>
<evidence type="ECO:0000256" key="1">
    <source>
        <dbReference type="SAM" id="MobiDB-lite"/>
    </source>
</evidence>
<comment type="caution">
    <text evidence="2">The sequence shown here is derived from an EMBL/GenBank/DDBJ whole genome shotgun (WGS) entry which is preliminary data.</text>
</comment>
<organism evidence="2">
    <name type="scientific">marine sediment metagenome</name>
    <dbReference type="NCBI Taxonomy" id="412755"/>
    <lineage>
        <taxon>unclassified sequences</taxon>
        <taxon>metagenomes</taxon>
        <taxon>ecological metagenomes</taxon>
    </lineage>
</organism>
<feature type="region of interest" description="Disordered" evidence="1">
    <location>
        <begin position="95"/>
        <end position="130"/>
    </location>
</feature>
<evidence type="ECO:0000313" key="2">
    <source>
        <dbReference type="EMBL" id="GAG42617.1"/>
    </source>
</evidence>
<feature type="non-terminal residue" evidence="2">
    <location>
        <position position="1"/>
    </location>
</feature>
<protein>
    <submittedName>
        <fullName evidence="2">Uncharacterized protein</fullName>
    </submittedName>
</protein>
<gene>
    <name evidence="2" type="ORF">S01H1_84504</name>
</gene>
<feature type="compositionally biased region" description="Basic and acidic residues" evidence="1">
    <location>
        <begin position="95"/>
        <end position="107"/>
    </location>
</feature>
<feature type="non-terminal residue" evidence="2">
    <location>
        <position position="130"/>
    </location>
</feature>
<accession>X0Y5P6</accession>
<dbReference type="EMBL" id="BARS01057711">
    <property type="protein sequence ID" value="GAG42617.1"/>
    <property type="molecule type" value="Genomic_DNA"/>
</dbReference>
<sequence length="130" mass="14140">GQFIDLDGITNRIGDAIEPIVEVNCLAGLHKTQMALWESKAIVAIQCTKKGKVETTNGTGNDLFVPHTGYAIQDDASDLNVVTINVAPQCDGSRRFRLSPDVKDEQNRPSGECSEVRRRASPALARYRGA</sequence>